<feature type="signal peptide" evidence="1">
    <location>
        <begin position="1"/>
        <end position="23"/>
    </location>
</feature>
<keyword evidence="3" id="KW-1185">Reference proteome</keyword>
<dbReference type="Proteomes" id="UP001385951">
    <property type="component" value="Unassembled WGS sequence"/>
</dbReference>
<evidence type="ECO:0000256" key="1">
    <source>
        <dbReference type="SAM" id="SignalP"/>
    </source>
</evidence>
<keyword evidence="1" id="KW-0732">Signal</keyword>
<accession>A0AAW0G2Y6</accession>
<sequence>MVRLKILVLASFLILHILNFSTPLSPTAAVTRHVKHSPVVLPQCVDITSPAISLVLDVLSVREFEASELIDEDVDVCVVPPMYVHILPLAAAHPNLSFLSHAGSFESFMSSWSSLVGDPVISKWIVVLLFVSRRPCSDY</sequence>
<dbReference type="EMBL" id="JASBNA010000026">
    <property type="protein sequence ID" value="KAK7684288.1"/>
    <property type="molecule type" value="Genomic_DNA"/>
</dbReference>
<protein>
    <submittedName>
        <fullName evidence="2">Uncharacterized protein</fullName>
    </submittedName>
</protein>
<comment type="caution">
    <text evidence="2">The sequence shown here is derived from an EMBL/GenBank/DDBJ whole genome shotgun (WGS) entry which is preliminary data.</text>
</comment>
<dbReference type="AlphaFoldDB" id="A0AAW0G2Y6"/>
<gene>
    <name evidence="2" type="ORF">QCA50_012612</name>
</gene>
<evidence type="ECO:0000313" key="2">
    <source>
        <dbReference type="EMBL" id="KAK7684288.1"/>
    </source>
</evidence>
<proteinExistence type="predicted"/>
<organism evidence="2 3">
    <name type="scientific">Cerrena zonata</name>
    <dbReference type="NCBI Taxonomy" id="2478898"/>
    <lineage>
        <taxon>Eukaryota</taxon>
        <taxon>Fungi</taxon>
        <taxon>Dikarya</taxon>
        <taxon>Basidiomycota</taxon>
        <taxon>Agaricomycotina</taxon>
        <taxon>Agaricomycetes</taxon>
        <taxon>Polyporales</taxon>
        <taxon>Cerrenaceae</taxon>
        <taxon>Cerrena</taxon>
    </lineage>
</organism>
<evidence type="ECO:0000313" key="3">
    <source>
        <dbReference type="Proteomes" id="UP001385951"/>
    </source>
</evidence>
<reference evidence="2 3" key="1">
    <citation type="submission" date="2022-09" db="EMBL/GenBank/DDBJ databases">
        <authorList>
            <person name="Palmer J.M."/>
        </authorList>
    </citation>
    <scope>NUCLEOTIDE SEQUENCE [LARGE SCALE GENOMIC DNA]</scope>
    <source>
        <strain evidence="2 3">DSM 7382</strain>
    </source>
</reference>
<feature type="chain" id="PRO_5043833149" evidence="1">
    <location>
        <begin position="24"/>
        <end position="139"/>
    </location>
</feature>
<name>A0AAW0G2Y6_9APHY</name>